<accession>A0A0P9EIQ2</accession>
<reference evidence="1 2" key="1">
    <citation type="submission" date="2015-09" db="EMBL/GenBank/DDBJ databases">
        <title>Draft genome sequence of Acidiplasma aeolicum DSM 18409.</title>
        <authorList>
            <person name="Hemp J."/>
        </authorList>
    </citation>
    <scope>NUCLEOTIDE SEQUENCE [LARGE SCALE GENOMIC DNA]</scope>
    <source>
        <strain evidence="1 2">V</strain>
    </source>
</reference>
<evidence type="ECO:0000313" key="1">
    <source>
        <dbReference type="EMBL" id="KPV42711.1"/>
    </source>
</evidence>
<dbReference type="RefSeq" id="WP_157438806.1">
    <property type="nucleotide sequence ID" value="NZ_LJCQ01000465.1"/>
</dbReference>
<dbReference type="AlphaFoldDB" id="A0A0P9EIQ2"/>
<comment type="caution">
    <text evidence="1">The sequence shown here is derived from an EMBL/GenBank/DDBJ whole genome shotgun (WGS) entry which is preliminary data.</text>
</comment>
<sequence length="137" mass="16573">MNKKESGDEAEHFVADYLSDYRYKCEIHPRTYKILHLPDGRTIVVSRDNDYHNSFDVKAEGYFNMIYAQVKLMPGPTVSSGHISDAMQKIDKNYPYNFPYQRIQVWMVWKEWVKQPRRHKEFKFRVWERHLHNGSFI</sequence>
<organism evidence="1 2">
    <name type="scientific">Acidiplasma aeolicum</name>
    <dbReference type="NCBI Taxonomy" id="507754"/>
    <lineage>
        <taxon>Archaea</taxon>
        <taxon>Methanobacteriati</taxon>
        <taxon>Thermoplasmatota</taxon>
        <taxon>Thermoplasmata</taxon>
        <taxon>Thermoplasmatales</taxon>
        <taxon>Ferroplasmaceae</taxon>
        <taxon>Acidiplasma</taxon>
    </lineage>
</organism>
<dbReference type="EMBL" id="LJCQ01000465">
    <property type="protein sequence ID" value="KPV42711.1"/>
    <property type="molecule type" value="Genomic_DNA"/>
</dbReference>
<proteinExistence type="predicted"/>
<name>A0A0P9EIQ2_9ARCH</name>
<protein>
    <submittedName>
        <fullName evidence="1">Uncharacterized protein</fullName>
    </submittedName>
</protein>
<gene>
    <name evidence="1" type="ORF">SE19_09165</name>
</gene>
<evidence type="ECO:0000313" key="2">
    <source>
        <dbReference type="Proteomes" id="UP000050515"/>
    </source>
</evidence>
<dbReference type="PATRIC" id="fig|507754.4.peg.1379"/>
<feature type="non-terminal residue" evidence="1">
    <location>
        <position position="137"/>
    </location>
</feature>
<dbReference type="Proteomes" id="UP000050515">
    <property type="component" value="Unassembled WGS sequence"/>
</dbReference>